<proteinExistence type="predicted"/>
<accession>A0A1J5Q842</accession>
<sequence length="56" mass="6047">MHIGLIGDTHAPRDPVLNPRAAPLVTDGRGKVALTHNRMHEIHMKTACLLHTGFGA</sequence>
<reference evidence="2" key="1">
    <citation type="submission" date="2016-10" db="EMBL/GenBank/DDBJ databases">
        <title>Sequence of Gallionella enrichment culture.</title>
        <authorList>
            <person name="Poehlein A."/>
            <person name="Muehling M."/>
            <person name="Daniel R."/>
        </authorList>
    </citation>
    <scope>NUCLEOTIDE SEQUENCE</scope>
</reference>
<dbReference type="EMBL" id="MLJW01003413">
    <property type="protein sequence ID" value="OIQ72109.1"/>
    <property type="molecule type" value="Genomic_DNA"/>
</dbReference>
<feature type="region of interest" description="Disordered" evidence="1">
    <location>
        <begin position="1"/>
        <end position="23"/>
    </location>
</feature>
<evidence type="ECO:0000256" key="1">
    <source>
        <dbReference type="SAM" id="MobiDB-lite"/>
    </source>
</evidence>
<dbReference type="AlphaFoldDB" id="A0A1J5Q842"/>
<evidence type="ECO:0000313" key="2">
    <source>
        <dbReference type="EMBL" id="OIQ72109.1"/>
    </source>
</evidence>
<organism evidence="2">
    <name type="scientific">mine drainage metagenome</name>
    <dbReference type="NCBI Taxonomy" id="410659"/>
    <lineage>
        <taxon>unclassified sequences</taxon>
        <taxon>metagenomes</taxon>
        <taxon>ecological metagenomes</taxon>
    </lineage>
</organism>
<gene>
    <name evidence="2" type="ORF">GALL_462690</name>
</gene>
<protein>
    <submittedName>
        <fullName evidence="2">Uncharacterized protein</fullName>
    </submittedName>
</protein>
<comment type="caution">
    <text evidence="2">The sequence shown here is derived from an EMBL/GenBank/DDBJ whole genome shotgun (WGS) entry which is preliminary data.</text>
</comment>
<name>A0A1J5Q842_9ZZZZ</name>